<proteinExistence type="predicted"/>
<evidence type="ECO:0000259" key="2">
    <source>
        <dbReference type="Pfam" id="PF00561"/>
    </source>
</evidence>
<dbReference type="InterPro" id="IPR000073">
    <property type="entry name" value="AB_hydrolase_1"/>
</dbReference>
<dbReference type="GO" id="GO:0003824">
    <property type="term" value="F:catalytic activity"/>
    <property type="evidence" value="ECO:0007669"/>
    <property type="project" value="UniProtKB-ARBA"/>
</dbReference>
<gene>
    <name evidence="3" type="ORF">F4553_003940</name>
</gene>
<accession>A0A841BUY7</accession>
<feature type="domain" description="AB hydrolase-1" evidence="2">
    <location>
        <begin position="60"/>
        <end position="272"/>
    </location>
</feature>
<evidence type="ECO:0000313" key="4">
    <source>
        <dbReference type="Proteomes" id="UP000587527"/>
    </source>
</evidence>
<dbReference type="Gene3D" id="3.40.50.1820">
    <property type="entry name" value="alpha/beta hydrolase"/>
    <property type="match status" value="1"/>
</dbReference>
<feature type="compositionally biased region" description="Pro residues" evidence="1">
    <location>
        <begin position="1"/>
        <end position="12"/>
    </location>
</feature>
<dbReference type="Proteomes" id="UP000587527">
    <property type="component" value="Unassembled WGS sequence"/>
</dbReference>
<comment type="caution">
    <text evidence="3">The sequence shown here is derived from an EMBL/GenBank/DDBJ whole genome shotgun (WGS) entry which is preliminary data.</text>
</comment>
<feature type="region of interest" description="Disordered" evidence="1">
    <location>
        <begin position="1"/>
        <end position="35"/>
    </location>
</feature>
<dbReference type="EMBL" id="JACHMN010000002">
    <property type="protein sequence ID" value="MBB5870561.1"/>
    <property type="molecule type" value="Genomic_DNA"/>
</dbReference>
<dbReference type="InterPro" id="IPR029058">
    <property type="entry name" value="AB_hydrolase_fold"/>
</dbReference>
<sequence>MSQFRWPPPPDGAPRYMKPRNVSPRAGRPVPPALPTELVATPHGADLERMVTGLGDPVTIFAHGLGQGIAETRVYGSAVEGRRVFFQFRGHGRSSAPDGDWTYADLARDLRAVSDLSGATRALGMSLGAGALCRLLTESPQRFERLVFILPAVLDVPRSAAARERFLALLDAVASGDVGAVATQLVAEVPKTFRNAATGWAYVRQRLDSLMRDGLSEELGALADQVAIDDREALRHVDAPALIIACQGDELHPVSIAEELAEVLPSAELHVYSRPTILWTERADLRERISAFLNQ</sequence>
<dbReference type="AlphaFoldDB" id="A0A841BUY7"/>
<keyword evidence="4" id="KW-1185">Reference proteome</keyword>
<dbReference type="PANTHER" id="PTHR43433:SF5">
    <property type="entry name" value="AB HYDROLASE-1 DOMAIN-CONTAINING PROTEIN"/>
    <property type="match status" value="1"/>
</dbReference>
<dbReference type="Pfam" id="PF00561">
    <property type="entry name" value="Abhydrolase_1"/>
    <property type="match status" value="1"/>
</dbReference>
<dbReference type="RefSeq" id="WP_184838043.1">
    <property type="nucleotide sequence ID" value="NZ_JACHMN010000002.1"/>
</dbReference>
<protein>
    <submittedName>
        <fullName evidence="3">Pimeloyl-ACP methyl ester carboxylesterase</fullName>
    </submittedName>
</protein>
<organism evidence="3 4">
    <name type="scientific">Allocatelliglobosispora scoriae</name>
    <dbReference type="NCBI Taxonomy" id="643052"/>
    <lineage>
        <taxon>Bacteria</taxon>
        <taxon>Bacillati</taxon>
        <taxon>Actinomycetota</taxon>
        <taxon>Actinomycetes</taxon>
        <taxon>Micromonosporales</taxon>
        <taxon>Micromonosporaceae</taxon>
        <taxon>Allocatelliglobosispora</taxon>
    </lineage>
</organism>
<evidence type="ECO:0000313" key="3">
    <source>
        <dbReference type="EMBL" id="MBB5870561.1"/>
    </source>
</evidence>
<dbReference type="SUPFAM" id="SSF53474">
    <property type="entry name" value="alpha/beta-Hydrolases"/>
    <property type="match status" value="1"/>
</dbReference>
<dbReference type="InterPro" id="IPR050471">
    <property type="entry name" value="AB_hydrolase"/>
</dbReference>
<evidence type="ECO:0000256" key="1">
    <source>
        <dbReference type="SAM" id="MobiDB-lite"/>
    </source>
</evidence>
<reference evidence="3 4" key="1">
    <citation type="submission" date="2020-08" db="EMBL/GenBank/DDBJ databases">
        <title>Sequencing the genomes of 1000 actinobacteria strains.</title>
        <authorList>
            <person name="Klenk H.-P."/>
        </authorList>
    </citation>
    <scope>NUCLEOTIDE SEQUENCE [LARGE SCALE GENOMIC DNA]</scope>
    <source>
        <strain evidence="3 4">DSM 45362</strain>
    </source>
</reference>
<name>A0A841BUY7_9ACTN</name>
<dbReference type="PANTHER" id="PTHR43433">
    <property type="entry name" value="HYDROLASE, ALPHA/BETA FOLD FAMILY PROTEIN"/>
    <property type="match status" value="1"/>
</dbReference>